<feature type="compositionally biased region" description="Polar residues" evidence="1">
    <location>
        <begin position="198"/>
        <end position="220"/>
    </location>
</feature>
<accession>A0A9P4QQU1</accession>
<protein>
    <submittedName>
        <fullName evidence="2">Uncharacterized protein</fullName>
    </submittedName>
</protein>
<feature type="region of interest" description="Disordered" evidence="1">
    <location>
        <begin position="140"/>
        <end position="160"/>
    </location>
</feature>
<proteinExistence type="predicted"/>
<evidence type="ECO:0000256" key="1">
    <source>
        <dbReference type="SAM" id="MobiDB-lite"/>
    </source>
</evidence>
<dbReference type="Proteomes" id="UP000799444">
    <property type="component" value="Unassembled WGS sequence"/>
</dbReference>
<feature type="region of interest" description="Disordered" evidence="1">
    <location>
        <begin position="185"/>
        <end position="261"/>
    </location>
</feature>
<organism evidence="2 3">
    <name type="scientific">Polyplosphaeria fusca</name>
    <dbReference type="NCBI Taxonomy" id="682080"/>
    <lineage>
        <taxon>Eukaryota</taxon>
        <taxon>Fungi</taxon>
        <taxon>Dikarya</taxon>
        <taxon>Ascomycota</taxon>
        <taxon>Pezizomycotina</taxon>
        <taxon>Dothideomycetes</taxon>
        <taxon>Pleosporomycetidae</taxon>
        <taxon>Pleosporales</taxon>
        <taxon>Tetraplosphaeriaceae</taxon>
        <taxon>Polyplosphaeria</taxon>
    </lineage>
</organism>
<evidence type="ECO:0000313" key="2">
    <source>
        <dbReference type="EMBL" id="KAF2732063.1"/>
    </source>
</evidence>
<dbReference type="AlphaFoldDB" id="A0A9P4QQU1"/>
<gene>
    <name evidence="2" type="ORF">EJ04DRAFT_566349</name>
</gene>
<evidence type="ECO:0000313" key="3">
    <source>
        <dbReference type="Proteomes" id="UP000799444"/>
    </source>
</evidence>
<dbReference type="EMBL" id="ML996184">
    <property type="protein sequence ID" value="KAF2732063.1"/>
    <property type="molecule type" value="Genomic_DNA"/>
</dbReference>
<sequence length="261" mass="28831">MCTGLSHMVVHGSFRILDSGKTSVRLKTNLLFFSQTEFIREYLIVGIETRRLGNDFSEVKLASQVLEKQQPVYFTSWPDNGVGFMSLSDIMAAGVWKKNKHGVYTLYVCLEKVTTEEVDLALDNDQTDPEPDILKALQTRSRTMDLPIHTGSPSPYSGVKVKKEKEIVSYKEQNARKAEAIKQASLLEKRKGDPLGSNPGTPGNHPDSNPSDESSDTELATLNIGPSIRPKPTTPPAQTIQEKTKNVKGGGETDWFSCSQS</sequence>
<comment type="caution">
    <text evidence="2">The sequence shown here is derived from an EMBL/GenBank/DDBJ whole genome shotgun (WGS) entry which is preliminary data.</text>
</comment>
<reference evidence="2" key="1">
    <citation type="journal article" date="2020" name="Stud. Mycol.">
        <title>101 Dothideomycetes genomes: a test case for predicting lifestyles and emergence of pathogens.</title>
        <authorList>
            <person name="Haridas S."/>
            <person name="Albert R."/>
            <person name="Binder M."/>
            <person name="Bloem J."/>
            <person name="Labutti K."/>
            <person name="Salamov A."/>
            <person name="Andreopoulos B."/>
            <person name="Baker S."/>
            <person name="Barry K."/>
            <person name="Bills G."/>
            <person name="Bluhm B."/>
            <person name="Cannon C."/>
            <person name="Castanera R."/>
            <person name="Culley D."/>
            <person name="Daum C."/>
            <person name="Ezra D."/>
            <person name="Gonzalez J."/>
            <person name="Henrissat B."/>
            <person name="Kuo A."/>
            <person name="Liang C."/>
            <person name="Lipzen A."/>
            <person name="Lutzoni F."/>
            <person name="Magnuson J."/>
            <person name="Mondo S."/>
            <person name="Nolan M."/>
            <person name="Ohm R."/>
            <person name="Pangilinan J."/>
            <person name="Park H.-J."/>
            <person name="Ramirez L."/>
            <person name="Alfaro M."/>
            <person name="Sun H."/>
            <person name="Tritt A."/>
            <person name="Yoshinaga Y."/>
            <person name="Zwiers L.-H."/>
            <person name="Turgeon B."/>
            <person name="Goodwin S."/>
            <person name="Spatafora J."/>
            <person name="Crous P."/>
            <person name="Grigoriev I."/>
        </authorList>
    </citation>
    <scope>NUCLEOTIDE SEQUENCE</scope>
    <source>
        <strain evidence="2">CBS 125425</strain>
    </source>
</reference>
<name>A0A9P4QQU1_9PLEO</name>
<keyword evidence="3" id="KW-1185">Reference proteome</keyword>